<dbReference type="InterPro" id="IPR050883">
    <property type="entry name" value="PNGase"/>
</dbReference>
<dbReference type="RefSeq" id="WP_161982349.1">
    <property type="nucleotide sequence ID" value="NZ_BIFT01000002.1"/>
</dbReference>
<feature type="chain" id="PRO_5019234281" evidence="1">
    <location>
        <begin position="32"/>
        <end position="1141"/>
    </location>
</feature>
<organism evidence="4 5">
    <name type="scientific">Dictyobacter alpinus</name>
    <dbReference type="NCBI Taxonomy" id="2014873"/>
    <lineage>
        <taxon>Bacteria</taxon>
        <taxon>Bacillati</taxon>
        <taxon>Chloroflexota</taxon>
        <taxon>Ktedonobacteria</taxon>
        <taxon>Ktedonobacterales</taxon>
        <taxon>Dictyobacteraceae</taxon>
        <taxon>Dictyobacter</taxon>
    </lineage>
</organism>
<evidence type="ECO:0000259" key="3">
    <source>
        <dbReference type="Pfam" id="PF17678"/>
    </source>
</evidence>
<dbReference type="InterPro" id="IPR012939">
    <property type="entry name" value="Glyco_hydro_92"/>
</dbReference>
<feature type="signal peptide" evidence="1">
    <location>
        <begin position="1"/>
        <end position="31"/>
    </location>
</feature>
<keyword evidence="5" id="KW-1185">Reference proteome</keyword>
<name>A0A402BD77_9CHLR</name>
<evidence type="ECO:0000256" key="1">
    <source>
        <dbReference type="SAM" id="SignalP"/>
    </source>
</evidence>
<dbReference type="GO" id="GO:0005829">
    <property type="term" value="C:cytosol"/>
    <property type="evidence" value="ECO:0007669"/>
    <property type="project" value="TreeGrafter"/>
</dbReference>
<dbReference type="GO" id="GO:0005975">
    <property type="term" value="P:carbohydrate metabolic process"/>
    <property type="evidence" value="ECO:0007669"/>
    <property type="project" value="InterPro"/>
</dbReference>
<dbReference type="Pfam" id="PF07971">
    <property type="entry name" value="Glyco_hydro_92"/>
    <property type="match status" value="1"/>
</dbReference>
<dbReference type="EMBL" id="BIFT01000002">
    <property type="protein sequence ID" value="GCE29232.1"/>
    <property type="molecule type" value="Genomic_DNA"/>
</dbReference>
<comment type="caution">
    <text evidence="4">The sequence shown here is derived from an EMBL/GenBank/DDBJ whole genome shotgun (WGS) entry which is preliminary data.</text>
</comment>
<evidence type="ECO:0000259" key="2">
    <source>
        <dbReference type="Pfam" id="PF07971"/>
    </source>
</evidence>
<dbReference type="Gene3D" id="1.20.1050.60">
    <property type="entry name" value="alpha-1,2-mannosidase"/>
    <property type="match status" value="1"/>
</dbReference>
<keyword evidence="1" id="KW-0732">Signal</keyword>
<dbReference type="NCBIfam" id="TIGR01180">
    <property type="entry name" value="aman2_put"/>
    <property type="match status" value="1"/>
</dbReference>
<reference evidence="5" key="1">
    <citation type="submission" date="2018-12" db="EMBL/GenBank/DDBJ databases">
        <title>Tengunoibacter tsumagoiensis gen. nov., sp. nov., Dictyobacter kobayashii sp. nov., D. alpinus sp. nov., and D. joshuensis sp. nov. and description of Dictyobacteraceae fam. nov. within the order Ktedonobacterales isolated from Tengu-no-mugimeshi.</title>
        <authorList>
            <person name="Wang C.M."/>
            <person name="Zheng Y."/>
            <person name="Sakai Y."/>
            <person name="Toyoda A."/>
            <person name="Minakuchi Y."/>
            <person name="Abe K."/>
            <person name="Yokota A."/>
            <person name="Yabe S."/>
        </authorList>
    </citation>
    <scope>NUCLEOTIDE SEQUENCE [LARGE SCALE GENOMIC DNA]</scope>
    <source>
        <strain evidence="5">Uno16</strain>
    </source>
</reference>
<dbReference type="Gene3D" id="2.70.98.10">
    <property type="match status" value="1"/>
</dbReference>
<dbReference type="Gene3D" id="3.30.2080.10">
    <property type="entry name" value="GH92 mannosidase domain"/>
    <property type="match status" value="1"/>
</dbReference>
<dbReference type="InterPro" id="IPR008928">
    <property type="entry name" value="6-hairpin_glycosidase_sf"/>
</dbReference>
<dbReference type="InterPro" id="IPR014718">
    <property type="entry name" value="GH-type_carb-bd"/>
</dbReference>
<dbReference type="Proteomes" id="UP000287171">
    <property type="component" value="Unassembled WGS sequence"/>
</dbReference>
<dbReference type="SUPFAM" id="SSF48208">
    <property type="entry name" value="Six-hairpin glycosidases"/>
    <property type="match status" value="1"/>
</dbReference>
<evidence type="ECO:0000313" key="5">
    <source>
        <dbReference type="Proteomes" id="UP000287171"/>
    </source>
</evidence>
<dbReference type="GO" id="GO:0000224">
    <property type="term" value="F:peptide-N4-(N-acetyl-beta-glucosaminyl)asparagine amidase activity"/>
    <property type="evidence" value="ECO:0007669"/>
    <property type="project" value="TreeGrafter"/>
</dbReference>
<sequence length="1141" mass="120868">MQRVFFRCCVLLGLLLTQGFVLSLLPASVHASPHVTQDPAQYINPLIGTDDSNAPNAVPGGAGGSTFPGAAYPFGMIQWSPDTPNASPSGYRYSDTTINGFSLTHFSGPGCANSADIPITPTVGSGNTNTSSTYSHSQESASAGYYGVTLANGVKSEMTVTQRTGMGRYTFPSTTNANIALDASRAATGTSNPSVTVTGTHEVSGQETSGNFCGAGNHYTIYFDVQFDRDFTVAKTWNGGVLVSFDTTSNPTINIKVGISYVGVNNARGNINAENTGWNFDGVKGAAHSAWNDRLNHLLVSGGTTDNLTKFYTALYHSLLHPNVFSDTNGEYIGFDNQIHTTTTTQYANYSGWDIYRSEIQLLSLFFPTEASDILKSLVNDAQQCGAFPKWAQNNSDTGVMVGDPDSIVVSSGYAFGATNFDTATALSYMIKSSTQPGVNCGGYGLRVAQNQYQGNGYIPYDNSPEWGGTSTTLEYSSADFAVAQFAKAQNDTSTYHSLLAHSTYWQNLFNTNTKYIQPRNQNGSWKGSFDPNSTDSYVEGNAAQYSWMVPYDPRTLFDKMGGNNTAVLRLDQFFTKLNAGLNDPNFYIGNEPNFATPWMYDWAQAPSHTQDVVRRVLDETFTTGPGGLPGNDDLGATSSWYVWGALGMYPEIPGVAGFALASPLFSSTTLTLGNGHTVSITANNAPSRYVQSMSLNGNTYNSPWLALNTISGGANISYALDTTASNWGTNANDAPPSYGPGTFNSVAEAFNNNGISSDTNTSAANFDGVNYSYSRDALSTQGATPGGTINAGGKTYIWPNTNAGTSDNVVANGQTINFSSPPQTNSIGFLGASSNGPVTGSGTVTYTDNSTATFNLGLSDWTLNGGQNTSPSYGETVALTTSYRNNITGKDTNKAHVFANNVSINDGKTVKSITLPSILNKGGQLHIFAISFGTTGGGGNTFTSGFENADTQPTWTNSVDNGGGPAGDIQNVNAICCGLSGPETGIRAESTHTGSNALLYSGLDNSSTTSYAYMKLFDVSSANLTVSSNTTLSYWIFPQSSSGTTQGANLASGSNSTCIAIDLIFSNNTNLRDSGATDQNGNRAHPAYQCNHLTLNSWNHVTVNLGSQNNGKTIQRIDLGYDQPANTGGYRGYIDDISIN</sequence>
<accession>A0A402BD77</accession>
<dbReference type="Gene3D" id="1.20.1610.10">
    <property type="entry name" value="alpha-1,2-mannosidases domains"/>
    <property type="match status" value="1"/>
</dbReference>
<dbReference type="GO" id="GO:0006516">
    <property type="term" value="P:glycoprotein catabolic process"/>
    <property type="evidence" value="ECO:0007669"/>
    <property type="project" value="TreeGrafter"/>
</dbReference>
<dbReference type="Pfam" id="PF17678">
    <property type="entry name" value="Glyco_hydro_92N"/>
    <property type="match status" value="1"/>
</dbReference>
<evidence type="ECO:0000313" key="4">
    <source>
        <dbReference type="EMBL" id="GCE29232.1"/>
    </source>
</evidence>
<proteinExistence type="predicted"/>
<dbReference type="AlphaFoldDB" id="A0A402BD77"/>
<dbReference type="PANTHER" id="PTHR12143:SF39">
    <property type="entry name" value="SECRETED PROTEIN"/>
    <property type="match status" value="1"/>
</dbReference>
<protein>
    <submittedName>
        <fullName evidence="4">Alpha-1 2-mannosidase</fullName>
    </submittedName>
</protein>
<dbReference type="InterPro" id="IPR005887">
    <property type="entry name" value="GH92_a_mannosidase_put"/>
</dbReference>
<dbReference type="InterPro" id="IPR041371">
    <property type="entry name" value="GH92_N"/>
</dbReference>
<feature type="domain" description="Glycosyl hydrolase family 92" evidence="2">
    <location>
        <begin position="266"/>
        <end position="721"/>
    </location>
</feature>
<dbReference type="GO" id="GO:0030246">
    <property type="term" value="F:carbohydrate binding"/>
    <property type="evidence" value="ECO:0007669"/>
    <property type="project" value="InterPro"/>
</dbReference>
<gene>
    <name evidence="4" type="ORF">KDA_47160</name>
</gene>
<dbReference type="PANTHER" id="PTHR12143">
    <property type="entry name" value="PEPTIDE N-GLYCANASE PNGASE -RELATED"/>
    <property type="match status" value="1"/>
</dbReference>
<feature type="domain" description="Glycosyl hydrolase family 92 N-terminal" evidence="3">
    <location>
        <begin position="42"/>
        <end position="260"/>
    </location>
</feature>